<protein>
    <submittedName>
        <fullName evidence="5">Tropinone reductase homolog At5g06060</fullName>
    </submittedName>
</protein>
<dbReference type="Pfam" id="PF13561">
    <property type="entry name" value="adh_short_C2"/>
    <property type="match status" value="1"/>
</dbReference>
<dbReference type="InterPro" id="IPR045000">
    <property type="entry name" value="TR"/>
</dbReference>
<keyword evidence="1" id="KW-0521">NADP</keyword>
<evidence type="ECO:0000313" key="4">
    <source>
        <dbReference type="Proteomes" id="UP000694886"/>
    </source>
</evidence>
<name>A0AB32WRP7_THECC</name>
<evidence type="ECO:0000256" key="1">
    <source>
        <dbReference type="ARBA" id="ARBA00022857"/>
    </source>
</evidence>
<keyword evidence="2" id="KW-0560">Oxidoreductase</keyword>
<dbReference type="RefSeq" id="XP_017982428.1">
    <property type="nucleotide sequence ID" value="XM_018126939.1"/>
</dbReference>
<dbReference type="AlphaFoldDB" id="A0AB32WRP7"/>
<dbReference type="GeneID" id="18590626"/>
<organism evidence="4 5">
    <name type="scientific">Theobroma cacao</name>
    <name type="common">Cacao</name>
    <name type="synonym">Cocoa</name>
    <dbReference type="NCBI Taxonomy" id="3641"/>
    <lineage>
        <taxon>Eukaryota</taxon>
        <taxon>Viridiplantae</taxon>
        <taxon>Streptophyta</taxon>
        <taxon>Embryophyta</taxon>
        <taxon>Tracheophyta</taxon>
        <taxon>Spermatophyta</taxon>
        <taxon>Magnoliopsida</taxon>
        <taxon>eudicotyledons</taxon>
        <taxon>Gunneridae</taxon>
        <taxon>Pentapetalae</taxon>
        <taxon>rosids</taxon>
        <taxon>malvids</taxon>
        <taxon>Malvales</taxon>
        <taxon>Malvaceae</taxon>
        <taxon>Byttnerioideae</taxon>
        <taxon>Theobroma</taxon>
    </lineage>
</organism>
<dbReference type="Proteomes" id="UP000694886">
    <property type="component" value="Chromosome 9"/>
</dbReference>
<dbReference type="PRINTS" id="PR00081">
    <property type="entry name" value="GDHRDH"/>
</dbReference>
<evidence type="ECO:0000256" key="3">
    <source>
        <dbReference type="ARBA" id="ARBA00025714"/>
    </source>
</evidence>
<dbReference type="PANTHER" id="PTHR42898">
    <property type="entry name" value="TROPINONE REDUCTASE"/>
    <property type="match status" value="1"/>
</dbReference>
<evidence type="ECO:0000313" key="5">
    <source>
        <dbReference type="RefSeq" id="XP_017982428.1"/>
    </source>
</evidence>
<comment type="similarity">
    <text evidence="3">Belongs to the short-chain dehydrogenases/reductases (SDR) family. SDR65C subfamily.</text>
</comment>
<dbReference type="Gramene" id="Tc09v2_t026450.1">
    <property type="protein sequence ID" value="Tc09v2_p026450.1"/>
    <property type="gene ID" value="Tc09v2_g026450"/>
</dbReference>
<dbReference type="InterPro" id="IPR002347">
    <property type="entry name" value="SDR_fam"/>
</dbReference>
<sequence>MIWSLQGLTALVTSSTRGIGCAIVEELVGLEASVHTCSRNENELDKCLVDWKSLGFEVFGSICDVSVGVERKKLTENVSSLFDSKLNIFINNVGVYLWKPTVEFTAEEFSTLTNTNFESASYLCQFSHPLDLKAPGAGSVVFISSMAAVISINLGGSFYSAAKGALNQLTKTLACEWPKDNIRTNCVAPAFIRTPLTKAKKKCLKSVISRTPLGRIGEPKEVSSLVAFLCLSVACYIAGRIICVDGGVT</sequence>
<dbReference type="FunFam" id="3.40.50.720:FF:000084">
    <property type="entry name" value="Short-chain dehydrogenase reductase"/>
    <property type="match status" value="1"/>
</dbReference>
<dbReference type="SUPFAM" id="SSF51735">
    <property type="entry name" value="NAD(P)-binding Rossmann-fold domains"/>
    <property type="match status" value="1"/>
</dbReference>
<reference evidence="4" key="1">
    <citation type="journal article" date="1997" name="Nucleic Acids Res.">
        <title>tRNAscan-SE: a program for improved detection of transfer RNA genes in genomic sequence.</title>
        <authorList>
            <person name="Lowe T.M."/>
            <person name="Eddy S.R."/>
        </authorList>
    </citation>
    <scope>NUCLEOTIDE SEQUENCE [LARGE SCALE GENOMIC DNA]</scope>
    <source>
        <strain evidence="4">r\B97-61/B2</strain>
    </source>
</reference>
<dbReference type="KEGG" id="tcc:18590626"/>
<dbReference type="Gene3D" id="3.40.50.720">
    <property type="entry name" value="NAD(P)-binding Rossmann-like Domain"/>
    <property type="match status" value="1"/>
</dbReference>
<reference evidence="5" key="2">
    <citation type="submission" date="2025-08" db="UniProtKB">
        <authorList>
            <consortium name="RefSeq"/>
        </authorList>
    </citation>
    <scope>IDENTIFICATION</scope>
</reference>
<dbReference type="GO" id="GO:0016491">
    <property type="term" value="F:oxidoreductase activity"/>
    <property type="evidence" value="ECO:0007669"/>
    <property type="project" value="UniProtKB-KW"/>
</dbReference>
<accession>A0AB32WRP7</accession>
<evidence type="ECO:0000256" key="2">
    <source>
        <dbReference type="ARBA" id="ARBA00023002"/>
    </source>
</evidence>
<proteinExistence type="inferred from homology"/>
<gene>
    <name evidence="5" type="primary">LOC18590626</name>
</gene>
<dbReference type="PRINTS" id="PR00080">
    <property type="entry name" value="SDRFAMILY"/>
</dbReference>
<dbReference type="PANTHER" id="PTHR42898:SF6">
    <property type="entry name" value="NADP-DEPENDENT MANNITOL DEHYDROGENASE"/>
    <property type="match status" value="1"/>
</dbReference>
<dbReference type="InterPro" id="IPR036291">
    <property type="entry name" value="NAD(P)-bd_dom_sf"/>
</dbReference>